<evidence type="ECO:0000313" key="5">
    <source>
        <dbReference type="Proteomes" id="UP001324380"/>
    </source>
</evidence>
<feature type="domain" description="Peptidase S9 prolyl oligopeptidase catalytic" evidence="2">
    <location>
        <begin position="592"/>
        <end position="787"/>
    </location>
</feature>
<dbReference type="Pfam" id="PF00930">
    <property type="entry name" value="DPPIV_N"/>
    <property type="match status" value="1"/>
</dbReference>
<dbReference type="Gene3D" id="3.40.50.1820">
    <property type="entry name" value="alpha/beta hydrolase"/>
    <property type="match status" value="1"/>
</dbReference>
<keyword evidence="5" id="KW-1185">Reference proteome</keyword>
<dbReference type="RefSeq" id="WP_321563774.1">
    <property type="nucleotide sequence ID" value="NZ_CP139558.1"/>
</dbReference>
<keyword evidence="1" id="KW-0732">Signal</keyword>
<evidence type="ECO:0000256" key="1">
    <source>
        <dbReference type="SAM" id="SignalP"/>
    </source>
</evidence>
<dbReference type="Pfam" id="PF00326">
    <property type="entry name" value="Peptidase_S9"/>
    <property type="match status" value="1"/>
</dbReference>
<dbReference type="Gene3D" id="2.140.10.30">
    <property type="entry name" value="Dipeptidylpeptidase IV, N-terminal domain"/>
    <property type="match status" value="2"/>
</dbReference>
<gene>
    <name evidence="4" type="ORF">SNE25_03875</name>
</gene>
<feature type="chain" id="PRO_5046881681" evidence="1">
    <location>
        <begin position="19"/>
        <end position="788"/>
    </location>
</feature>
<dbReference type="SUPFAM" id="SSF82171">
    <property type="entry name" value="DPP6 N-terminal domain-like"/>
    <property type="match status" value="1"/>
</dbReference>
<dbReference type="InterPro" id="IPR001375">
    <property type="entry name" value="Peptidase_S9_cat"/>
</dbReference>
<protein>
    <submittedName>
        <fullName evidence="4">Prolyl oligopeptidase family serine peptidase</fullName>
    </submittedName>
</protein>
<evidence type="ECO:0000259" key="3">
    <source>
        <dbReference type="Pfam" id="PF00930"/>
    </source>
</evidence>
<dbReference type="SUPFAM" id="SSF53474">
    <property type="entry name" value="alpha/beta-Hydrolases"/>
    <property type="match status" value="1"/>
</dbReference>
<name>A0ABZ0TR68_9SPHI</name>
<dbReference type="InterPro" id="IPR002469">
    <property type="entry name" value="Peptidase_S9B_N"/>
</dbReference>
<feature type="domain" description="Dipeptidylpeptidase IV N-terminal" evidence="3">
    <location>
        <begin position="338"/>
        <end position="502"/>
    </location>
</feature>
<organism evidence="4 5">
    <name type="scientific">Mucilaginibacter sabulilitoris</name>
    <dbReference type="NCBI Taxonomy" id="1173583"/>
    <lineage>
        <taxon>Bacteria</taxon>
        <taxon>Pseudomonadati</taxon>
        <taxon>Bacteroidota</taxon>
        <taxon>Sphingobacteriia</taxon>
        <taxon>Sphingobacteriales</taxon>
        <taxon>Sphingobacteriaceae</taxon>
        <taxon>Mucilaginibacter</taxon>
    </lineage>
</organism>
<dbReference type="Proteomes" id="UP001324380">
    <property type="component" value="Chromosome"/>
</dbReference>
<dbReference type="PANTHER" id="PTHR11731:SF193">
    <property type="entry name" value="DIPEPTIDYL PEPTIDASE 9"/>
    <property type="match status" value="1"/>
</dbReference>
<dbReference type="InterPro" id="IPR029058">
    <property type="entry name" value="AB_hydrolase_fold"/>
</dbReference>
<evidence type="ECO:0000259" key="2">
    <source>
        <dbReference type="Pfam" id="PF00326"/>
    </source>
</evidence>
<reference evidence="4 5" key="1">
    <citation type="submission" date="2023-11" db="EMBL/GenBank/DDBJ databases">
        <title>Analysis of the Genomes of Mucilaginibacter gossypii cycad 4 and M. sabulilitoris SNA2: microbes with the potential for plant growth promotion.</title>
        <authorList>
            <person name="Hirsch A.M."/>
            <person name="Humm E."/>
            <person name="Rubbi M."/>
            <person name="Del Vecchio G."/>
            <person name="Ha S.M."/>
            <person name="Pellegrini M."/>
            <person name="Gunsalus R.P."/>
        </authorList>
    </citation>
    <scope>NUCLEOTIDE SEQUENCE [LARGE SCALE GENOMIC DNA]</scope>
    <source>
        <strain evidence="4 5">SNA2</strain>
    </source>
</reference>
<dbReference type="EMBL" id="CP139558">
    <property type="protein sequence ID" value="WPU94658.1"/>
    <property type="molecule type" value="Genomic_DNA"/>
</dbReference>
<dbReference type="PANTHER" id="PTHR11731">
    <property type="entry name" value="PROTEASE FAMILY S9B,C DIPEPTIDYL-PEPTIDASE IV-RELATED"/>
    <property type="match status" value="1"/>
</dbReference>
<sequence>MKKLLTFLFLLNSVGLFAQKLDTLTIEKIMRDPQWIGVSPSNIRWSDDSKKIYFDWNPNKTSSDELYAITPDNTKPQKVSMAERRSLTTAEGDWNKSYTRKVFEKNGDLFLEDIKTGKVIQLTNTQQQEDAPVFSGDESEVIFKQGSNLFALKLNGGQLKQLTSFVHSAPNNKNNTPLNDQQAWLKKQQLELFDIIKKEAKEAKQDSVNKADLEPQKIKELVIGDDKVNSVKISPDMRYVTYRLVKAADGVKNAIVPNYVTSSGFTEDIPNRSKVGRPSATSETFIFDTHRQAVYPVLTKDIPGIKDLPDYLKDYPGELAERKQLNADRKINIEGPFWSANSKNTVVIINAHDNKDRWIMRLDPVTGKLTLLDRQRDEAWIGGPGIEDSPTGNIGFIDDTHFYFQSEASGYSHIYVVDVVSGVKKQLTSGKWEVQTLQLSKDKKIFYFTANIDHPGITHFYSIPVSGGNPVKITSIKGGSEVSLSPDEKWLAIRYSYSNKPWELYVQPNKPGVKAIQVTHSLTAEFQSYPWRDPEIITFKNRYGNDVYARQYLPKNPDPAKPAVVFVHGAGYLQEVTYSWSYYFREYMFNNMLADNGYTVLDIDYTASAGYGRDWRTGIYRHMGGKDLTDQADGVKYLIDKYGINPKHVGLYGGSYGGFITLMAMFTEPDVWAAGGAIRSVTDWAHYNHEYTSNILNEPFTDENAYRKSSPIYFANGLKGNLLMLHGMVDQNVNYQDIIRLTQKLIELHKENWELASYPVEDHGFEQPSSWTDEYKRIFKLFEQTLKK</sequence>
<evidence type="ECO:0000313" key="4">
    <source>
        <dbReference type="EMBL" id="WPU94658.1"/>
    </source>
</evidence>
<dbReference type="InterPro" id="IPR050278">
    <property type="entry name" value="Serine_Prot_S9B/DPPIV"/>
</dbReference>
<proteinExistence type="predicted"/>
<feature type="signal peptide" evidence="1">
    <location>
        <begin position="1"/>
        <end position="18"/>
    </location>
</feature>
<accession>A0ABZ0TR68</accession>